<dbReference type="EMBL" id="CAADFY010000043">
    <property type="protein sequence ID" value="VFK54457.1"/>
    <property type="molecule type" value="Genomic_DNA"/>
</dbReference>
<evidence type="ECO:0000313" key="2">
    <source>
        <dbReference type="EMBL" id="VFK51335.1"/>
    </source>
</evidence>
<protein>
    <submittedName>
        <fullName evidence="2">Uncharacterized protein</fullName>
    </submittedName>
</protein>
<dbReference type="EMBL" id="CAADFV010000005">
    <property type="protein sequence ID" value="VFK51137.1"/>
    <property type="molecule type" value="Genomic_DNA"/>
</dbReference>
<sequence>MAFVDMALESGAHEPLIGYIVLGQTGITVDVARHRLTAVKQYLDLTMSNSYDEDEYRKVKSKNKS</sequence>
<name>A0A450ZC13_9GAMM</name>
<accession>A0A450ZC13</accession>
<reference evidence="2" key="1">
    <citation type="submission" date="2019-02" db="EMBL/GenBank/DDBJ databases">
        <authorList>
            <person name="Gruber-Vodicka R. H."/>
            <person name="Seah K. B. B."/>
        </authorList>
    </citation>
    <scope>NUCLEOTIDE SEQUENCE</scope>
    <source>
        <strain evidence="2">BECK_BY1</strain>
        <strain evidence="1">BECK_BY2</strain>
        <strain evidence="3">BECK_BY3</strain>
    </source>
</reference>
<organism evidence="2">
    <name type="scientific">Candidatus Kentrum sp. TUN</name>
    <dbReference type="NCBI Taxonomy" id="2126343"/>
    <lineage>
        <taxon>Bacteria</taxon>
        <taxon>Pseudomonadati</taxon>
        <taxon>Pseudomonadota</taxon>
        <taxon>Gammaproteobacteria</taxon>
        <taxon>Candidatus Kentrum</taxon>
    </lineage>
</organism>
<gene>
    <name evidence="2" type="ORF">BECKTUN1418D_GA0071000_100713</name>
    <name evidence="1" type="ORF">BECKTUN1418E_GA0071001_100514</name>
    <name evidence="3" type="ORF">BECKTUN1418F_GA0071002_10431</name>
</gene>
<evidence type="ECO:0000313" key="3">
    <source>
        <dbReference type="EMBL" id="VFK54457.1"/>
    </source>
</evidence>
<dbReference type="AlphaFoldDB" id="A0A450ZC13"/>
<proteinExistence type="predicted"/>
<dbReference type="EMBL" id="CAADFX010000007">
    <property type="protein sequence ID" value="VFK51335.1"/>
    <property type="molecule type" value="Genomic_DNA"/>
</dbReference>
<evidence type="ECO:0000313" key="1">
    <source>
        <dbReference type="EMBL" id="VFK51137.1"/>
    </source>
</evidence>